<evidence type="ECO:0000256" key="7">
    <source>
        <dbReference type="RuleBase" id="RU003934"/>
    </source>
</evidence>
<dbReference type="GO" id="GO:0003735">
    <property type="term" value="F:structural constituent of ribosome"/>
    <property type="evidence" value="ECO:0007669"/>
    <property type="project" value="InterPro"/>
</dbReference>
<evidence type="ECO:0000256" key="6">
    <source>
        <dbReference type="HAMAP-Rule" id="MF_01369"/>
    </source>
</evidence>
<dbReference type="GO" id="GO:0006412">
    <property type="term" value="P:translation"/>
    <property type="evidence" value="ECO:0007669"/>
    <property type="project" value="UniProtKB-UniRule"/>
</dbReference>
<comment type="function">
    <text evidence="6">One of the early assembly proteins it binds 23S rRNA. One of the proteins that surrounds the polypeptide exit tunnel on the outside of the ribosome. Forms the main docking site for trigger factor binding to the ribosome.</text>
</comment>
<dbReference type="AlphaFoldDB" id="A0A2M7THA9"/>
<evidence type="ECO:0000256" key="4">
    <source>
        <dbReference type="ARBA" id="ARBA00022980"/>
    </source>
</evidence>
<dbReference type="SUPFAM" id="SSF54189">
    <property type="entry name" value="Ribosomal proteins S24e, L23 and L15e"/>
    <property type="match status" value="1"/>
</dbReference>
<protein>
    <recommendedName>
        <fullName evidence="6">Large ribosomal subunit protein uL23</fullName>
    </recommendedName>
</protein>
<proteinExistence type="inferred from homology"/>
<accession>A0A2M7THA9</accession>
<dbReference type="Gene3D" id="3.30.70.330">
    <property type="match status" value="1"/>
</dbReference>
<reference evidence="9" key="1">
    <citation type="submission" date="2017-09" db="EMBL/GenBank/DDBJ databases">
        <title>Depth-based differentiation of microbial function through sediment-hosted aquifers and enrichment of novel symbionts in the deep terrestrial subsurface.</title>
        <authorList>
            <person name="Probst A.J."/>
            <person name="Ladd B."/>
            <person name="Jarett J.K."/>
            <person name="Geller-Mcgrath D.E."/>
            <person name="Sieber C.M.K."/>
            <person name="Emerson J.B."/>
            <person name="Anantharaman K."/>
            <person name="Thomas B.C."/>
            <person name="Malmstrom R."/>
            <person name="Stieglmeier M."/>
            <person name="Klingl A."/>
            <person name="Woyke T."/>
            <person name="Ryan C.M."/>
            <person name="Banfield J.F."/>
        </authorList>
    </citation>
    <scope>NUCLEOTIDE SEQUENCE [LARGE SCALE GENOMIC DNA]</scope>
</reference>
<dbReference type="InterPro" id="IPR013025">
    <property type="entry name" value="Ribosomal_uL23-like"/>
</dbReference>
<dbReference type="NCBIfam" id="NF004363">
    <property type="entry name" value="PRK05738.2-4"/>
    <property type="match status" value="1"/>
</dbReference>
<dbReference type="Proteomes" id="UP000230553">
    <property type="component" value="Unassembled WGS sequence"/>
</dbReference>
<name>A0A2M7THA9_9BACT</name>
<evidence type="ECO:0000313" key="8">
    <source>
        <dbReference type="EMBL" id="PIZ45467.1"/>
    </source>
</evidence>
<dbReference type="FunFam" id="3.30.70.330:FF:000001">
    <property type="entry name" value="50S ribosomal protein L23"/>
    <property type="match status" value="1"/>
</dbReference>
<dbReference type="GO" id="GO:1990904">
    <property type="term" value="C:ribonucleoprotein complex"/>
    <property type="evidence" value="ECO:0007669"/>
    <property type="project" value="UniProtKB-KW"/>
</dbReference>
<dbReference type="GO" id="GO:0005840">
    <property type="term" value="C:ribosome"/>
    <property type="evidence" value="ECO:0007669"/>
    <property type="project" value="UniProtKB-KW"/>
</dbReference>
<keyword evidence="5 6" id="KW-0687">Ribonucleoprotein</keyword>
<evidence type="ECO:0000256" key="3">
    <source>
        <dbReference type="ARBA" id="ARBA00022884"/>
    </source>
</evidence>
<evidence type="ECO:0000256" key="5">
    <source>
        <dbReference type="ARBA" id="ARBA00023274"/>
    </source>
</evidence>
<keyword evidence="4 6" id="KW-0689">Ribosomal protein</keyword>
<keyword evidence="2 6" id="KW-0699">rRNA-binding</keyword>
<organism evidence="8 9">
    <name type="scientific">Candidatus Wolfebacteria bacterium CG_4_10_14_0_2_um_filter_39_18</name>
    <dbReference type="NCBI Taxonomy" id="1975061"/>
    <lineage>
        <taxon>Bacteria</taxon>
        <taxon>Candidatus Wolfeibacteriota</taxon>
    </lineage>
</organism>
<dbReference type="EMBL" id="PFNM01000005">
    <property type="protein sequence ID" value="PIZ45467.1"/>
    <property type="molecule type" value="Genomic_DNA"/>
</dbReference>
<dbReference type="InterPro" id="IPR012677">
    <property type="entry name" value="Nucleotide-bd_a/b_plait_sf"/>
</dbReference>
<comment type="caution">
    <text evidence="8">The sequence shown here is derived from an EMBL/GenBank/DDBJ whole genome shotgun (WGS) entry which is preliminary data.</text>
</comment>
<dbReference type="InterPro" id="IPR012678">
    <property type="entry name" value="Ribosomal_uL23/eL15/eS24_sf"/>
</dbReference>
<evidence type="ECO:0000313" key="9">
    <source>
        <dbReference type="Proteomes" id="UP000230553"/>
    </source>
</evidence>
<keyword evidence="3 6" id="KW-0694">RNA-binding</keyword>
<dbReference type="HAMAP" id="MF_01369_B">
    <property type="entry name" value="Ribosomal_uL23_B"/>
    <property type="match status" value="1"/>
</dbReference>
<evidence type="ECO:0000256" key="2">
    <source>
        <dbReference type="ARBA" id="ARBA00022730"/>
    </source>
</evidence>
<dbReference type="PROSITE" id="PS00050">
    <property type="entry name" value="RIBOSOMAL_L23"/>
    <property type="match status" value="1"/>
</dbReference>
<gene>
    <name evidence="6" type="primary">rplW</name>
    <name evidence="8" type="ORF">COY31_00210</name>
</gene>
<dbReference type="GO" id="GO:0019843">
    <property type="term" value="F:rRNA binding"/>
    <property type="evidence" value="ECO:0007669"/>
    <property type="project" value="UniProtKB-UniRule"/>
</dbReference>
<dbReference type="PANTHER" id="PTHR11620">
    <property type="entry name" value="60S RIBOSOMAL PROTEIN L23A"/>
    <property type="match status" value="1"/>
</dbReference>
<comment type="similarity">
    <text evidence="1 6 7">Belongs to the universal ribosomal protein uL23 family.</text>
</comment>
<dbReference type="InterPro" id="IPR001014">
    <property type="entry name" value="Ribosomal_uL23_CS"/>
</dbReference>
<sequence>MLIKQPWITEKAANAGALRKYVFVVDNKANKPEVKKMIEKIYSVKVAGVNIVNMKGKNKRLGKSMGKISGFKKATVTLKEGNKIDIMPK</sequence>
<dbReference type="Pfam" id="PF00276">
    <property type="entry name" value="Ribosomal_L23"/>
    <property type="match status" value="1"/>
</dbReference>
<comment type="subunit">
    <text evidence="6">Part of the 50S ribosomal subunit. Contacts protein L29, and trigger factor when it is bound to the ribosome.</text>
</comment>
<evidence type="ECO:0000256" key="1">
    <source>
        <dbReference type="ARBA" id="ARBA00006700"/>
    </source>
</evidence>